<dbReference type="EMBL" id="JANPWB010000011">
    <property type="protein sequence ID" value="KAJ1129340.1"/>
    <property type="molecule type" value="Genomic_DNA"/>
</dbReference>
<proteinExistence type="predicted"/>
<dbReference type="InterPro" id="IPR028002">
    <property type="entry name" value="Myb_DNA-bind_5"/>
</dbReference>
<feature type="compositionally biased region" description="Pro residues" evidence="1">
    <location>
        <begin position="171"/>
        <end position="180"/>
    </location>
</feature>
<feature type="region of interest" description="Disordered" evidence="1">
    <location>
        <begin position="697"/>
        <end position="751"/>
    </location>
</feature>
<feature type="region of interest" description="Disordered" evidence="1">
    <location>
        <begin position="463"/>
        <end position="563"/>
    </location>
</feature>
<feature type="compositionally biased region" description="Polar residues" evidence="1">
    <location>
        <begin position="467"/>
        <end position="480"/>
    </location>
</feature>
<feature type="region of interest" description="Disordered" evidence="1">
    <location>
        <begin position="319"/>
        <end position="343"/>
    </location>
</feature>
<feature type="compositionally biased region" description="Polar residues" evidence="1">
    <location>
        <begin position="712"/>
        <end position="722"/>
    </location>
</feature>
<gene>
    <name evidence="3" type="ORF">NDU88_007711</name>
</gene>
<evidence type="ECO:0000313" key="4">
    <source>
        <dbReference type="Proteomes" id="UP001066276"/>
    </source>
</evidence>
<evidence type="ECO:0000313" key="3">
    <source>
        <dbReference type="EMBL" id="KAJ1129340.1"/>
    </source>
</evidence>
<feature type="region of interest" description="Disordered" evidence="1">
    <location>
        <begin position="424"/>
        <end position="448"/>
    </location>
</feature>
<accession>A0AAV7PQS1</accession>
<evidence type="ECO:0000256" key="1">
    <source>
        <dbReference type="SAM" id="MobiDB-lite"/>
    </source>
</evidence>
<feature type="compositionally biased region" description="Pro residues" evidence="1">
    <location>
        <begin position="62"/>
        <end position="81"/>
    </location>
</feature>
<feature type="compositionally biased region" description="Pro residues" evidence="1">
    <location>
        <begin position="123"/>
        <end position="137"/>
    </location>
</feature>
<keyword evidence="4" id="KW-1185">Reference proteome</keyword>
<sequence length="751" mass="81057">MSRSQPSTSATKSSTTVDPASLGKANAAPIHAASVPSSEAKDHPIPPPAKVQTPAPLAAYPPQTPPKLLPPAPGRAQPVPPQRTSAASPVGSCPRLQETAWCLPPQVQTPAPLAASLPQTPLQTPPPAPRRAQPVPPQRTSAATPVGSRLRLQETAWCLPPQVQTPVPAAASPPLPPPAAPRCAQPVPSQRTSAASSVGSRPRLQETSWTLHTLHEAPQPDLALPAVGRLSRSRLEYVSASMEYNDTCSLKLSWLTHPGIQEQSAVDPRQKSKREVQRNSGELLHLLYDEKPTGETLNSPQRKIGYLTSQEVYKYTWEEGGPHPFPTAEQPPGGTAARMEDSGRKRKLKFSEKELEVLTDECCQHHDQLFGRAALSVPETDKRRIWNDIQEKVNTIGLSHRSIEELKKRWYDLRSRTKERVAERLREMRGTGGGPSTVPPPTPMEEHVEQTLEPEAVAGMGELDTSAPRTSTSLPQDIPTSQSVQGAEGSQQAAQESGAATTGPSTNQPLSPPAAPMDIGEIDPAPGPSHSAIQQDPDAPPRRRRRVHVPAVSQEDVGDSSMSATRAALISGQRLQTRQMRVISGAMQRMERNFTTGLAQVHTDFQSLNNHVGDLALSIRQLVTELVSERESARRHERQLIHRLDRMAASIVRLAVNTTGLSRRTVSLQVDLGHFAGDVARGLGQISHPVDMMEARQVARGTADTPQDSEEGSTVSSASATDTRVLRSGSARQGSADTPSTSHAGRPRRRS</sequence>
<dbReference type="Proteomes" id="UP001066276">
    <property type="component" value="Chromosome 7"/>
</dbReference>
<dbReference type="PANTHER" id="PTHR23098">
    <property type="entry name" value="AGAP001331-PA-RELATED"/>
    <property type="match status" value="1"/>
</dbReference>
<feature type="compositionally biased region" description="Polar residues" evidence="1">
    <location>
        <begin position="1"/>
        <end position="18"/>
    </location>
</feature>
<feature type="region of interest" description="Disordered" evidence="1">
    <location>
        <begin position="167"/>
        <end position="204"/>
    </location>
</feature>
<dbReference type="GO" id="GO:0005634">
    <property type="term" value="C:nucleus"/>
    <property type="evidence" value="ECO:0007669"/>
    <property type="project" value="TreeGrafter"/>
</dbReference>
<organism evidence="3 4">
    <name type="scientific">Pleurodeles waltl</name>
    <name type="common">Iberian ribbed newt</name>
    <dbReference type="NCBI Taxonomy" id="8319"/>
    <lineage>
        <taxon>Eukaryota</taxon>
        <taxon>Metazoa</taxon>
        <taxon>Chordata</taxon>
        <taxon>Craniata</taxon>
        <taxon>Vertebrata</taxon>
        <taxon>Euteleostomi</taxon>
        <taxon>Amphibia</taxon>
        <taxon>Batrachia</taxon>
        <taxon>Caudata</taxon>
        <taxon>Salamandroidea</taxon>
        <taxon>Salamandridae</taxon>
        <taxon>Pleurodelinae</taxon>
        <taxon>Pleurodeles</taxon>
    </lineage>
</organism>
<protein>
    <recommendedName>
        <fullName evidence="2">Myb/SANT-like DNA-binding domain-containing protein</fullName>
    </recommendedName>
</protein>
<comment type="caution">
    <text evidence="3">The sequence shown here is derived from an EMBL/GenBank/DDBJ whole genome shotgun (WGS) entry which is preliminary data.</text>
</comment>
<name>A0AAV7PQS1_PLEWA</name>
<reference evidence="3" key="1">
    <citation type="journal article" date="2022" name="bioRxiv">
        <title>Sequencing and chromosome-scale assembly of the giantPleurodeles waltlgenome.</title>
        <authorList>
            <person name="Brown T."/>
            <person name="Elewa A."/>
            <person name="Iarovenko S."/>
            <person name="Subramanian E."/>
            <person name="Araus A.J."/>
            <person name="Petzold A."/>
            <person name="Susuki M."/>
            <person name="Suzuki K.-i.T."/>
            <person name="Hayashi T."/>
            <person name="Toyoda A."/>
            <person name="Oliveira C."/>
            <person name="Osipova E."/>
            <person name="Leigh N.D."/>
            <person name="Simon A."/>
            <person name="Yun M.H."/>
        </authorList>
    </citation>
    <scope>NUCLEOTIDE SEQUENCE</scope>
    <source>
        <strain evidence="3">20211129_DDA</strain>
        <tissue evidence="3">Liver</tissue>
    </source>
</reference>
<feature type="domain" description="Myb/SANT-like DNA-binding" evidence="2">
    <location>
        <begin position="346"/>
        <end position="422"/>
    </location>
</feature>
<feature type="region of interest" description="Disordered" evidence="1">
    <location>
        <begin position="1"/>
        <end position="92"/>
    </location>
</feature>
<feature type="compositionally biased region" description="Polar residues" evidence="1">
    <location>
        <begin position="730"/>
        <end position="743"/>
    </location>
</feature>
<dbReference type="AlphaFoldDB" id="A0AAV7PQS1"/>
<feature type="compositionally biased region" description="Low complexity" evidence="1">
    <location>
        <begin position="481"/>
        <end position="503"/>
    </location>
</feature>
<feature type="region of interest" description="Disordered" evidence="1">
    <location>
        <begin position="110"/>
        <end position="147"/>
    </location>
</feature>
<dbReference type="PANTHER" id="PTHR23098:SF16">
    <property type="entry name" value="REGULATORY PROTEIN ZESTE"/>
    <property type="match status" value="1"/>
</dbReference>
<feature type="compositionally biased region" description="Polar residues" evidence="1">
    <location>
        <begin position="189"/>
        <end position="204"/>
    </location>
</feature>
<dbReference type="Pfam" id="PF13873">
    <property type="entry name" value="Myb_DNA-bind_5"/>
    <property type="match status" value="1"/>
</dbReference>
<evidence type="ECO:0000259" key="2">
    <source>
        <dbReference type="Pfam" id="PF13873"/>
    </source>
</evidence>